<accession>D7FRG9</accession>
<dbReference type="EMBL" id="FN648392">
    <property type="protein sequence ID" value="CBJ30760.1"/>
    <property type="molecule type" value="Genomic_DNA"/>
</dbReference>
<dbReference type="AlphaFoldDB" id="D7FRG9"/>
<evidence type="ECO:0000313" key="1">
    <source>
        <dbReference type="EMBL" id="CBJ30760.1"/>
    </source>
</evidence>
<dbReference type="Proteomes" id="UP000002630">
    <property type="component" value="Linkage Group LG06"/>
</dbReference>
<dbReference type="EMBL" id="FN649731">
    <property type="protein sequence ID" value="CBJ30760.1"/>
    <property type="molecule type" value="Genomic_DNA"/>
</dbReference>
<protein>
    <submittedName>
        <fullName evidence="1">Uncharacterized protein</fullName>
    </submittedName>
</protein>
<name>D7FRG9_ECTSI</name>
<dbReference type="InParanoid" id="D7FRG9"/>
<proteinExistence type="predicted"/>
<sequence>MLQSSSGGAASGGVRGGAPAAAPAAVLGTAAGVMAAAAAAGGRADGDAVQNNAYNDIGLVVTRTKELEKIMRDSFHATGNGLNELLSSLRTDRRIDPRTQQRIRSIAAMRNKLVHSVDANNLTMSNTFGASARK</sequence>
<reference evidence="1 2" key="1">
    <citation type="journal article" date="2010" name="Nature">
        <title>The Ectocarpus genome and the independent evolution of multicellularity in brown algae.</title>
        <authorList>
            <person name="Cock J.M."/>
            <person name="Sterck L."/>
            <person name="Rouze P."/>
            <person name="Scornet D."/>
            <person name="Allen A.E."/>
            <person name="Amoutzias G."/>
            <person name="Anthouard V."/>
            <person name="Artiguenave F."/>
            <person name="Aury J.M."/>
            <person name="Badger J.H."/>
            <person name="Beszteri B."/>
            <person name="Billiau K."/>
            <person name="Bonnet E."/>
            <person name="Bothwell J.H."/>
            <person name="Bowler C."/>
            <person name="Boyen C."/>
            <person name="Brownlee C."/>
            <person name="Carrano C.J."/>
            <person name="Charrier B."/>
            <person name="Cho G.Y."/>
            <person name="Coelho S.M."/>
            <person name="Collen J."/>
            <person name="Corre E."/>
            <person name="Da Silva C."/>
            <person name="Delage L."/>
            <person name="Delaroque N."/>
            <person name="Dittami S.M."/>
            <person name="Doulbeau S."/>
            <person name="Elias M."/>
            <person name="Farnham G."/>
            <person name="Gachon C.M."/>
            <person name="Gschloessl B."/>
            <person name="Heesch S."/>
            <person name="Jabbari K."/>
            <person name="Jubin C."/>
            <person name="Kawai H."/>
            <person name="Kimura K."/>
            <person name="Kloareg B."/>
            <person name="Kupper F.C."/>
            <person name="Lang D."/>
            <person name="Le Bail A."/>
            <person name="Leblanc C."/>
            <person name="Lerouge P."/>
            <person name="Lohr M."/>
            <person name="Lopez P.J."/>
            <person name="Martens C."/>
            <person name="Maumus F."/>
            <person name="Michel G."/>
            <person name="Miranda-Saavedra D."/>
            <person name="Morales J."/>
            <person name="Moreau H."/>
            <person name="Motomura T."/>
            <person name="Nagasato C."/>
            <person name="Napoli C.A."/>
            <person name="Nelson D.R."/>
            <person name="Nyvall-Collen P."/>
            <person name="Peters A.F."/>
            <person name="Pommier C."/>
            <person name="Potin P."/>
            <person name="Poulain J."/>
            <person name="Quesneville H."/>
            <person name="Read B."/>
            <person name="Rensing S.A."/>
            <person name="Ritter A."/>
            <person name="Rousvoal S."/>
            <person name="Samanta M."/>
            <person name="Samson G."/>
            <person name="Schroeder D.C."/>
            <person name="Segurens B."/>
            <person name="Strittmatter M."/>
            <person name="Tonon T."/>
            <person name="Tregear J.W."/>
            <person name="Valentin K."/>
            <person name="von Dassow P."/>
            <person name="Yamagishi T."/>
            <person name="Van de Peer Y."/>
            <person name="Wincker P."/>
        </authorList>
    </citation>
    <scope>NUCLEOTIDE SEQUENCE [LARGE SCALE GENOMIC DNA]</scope>
    <source>
        <strain evidence="2">Ec32 / CCAP1310/4</strain>
    </source>
</reference>
<keyword evidence="2" id="KW-1185">Reference proteome</keyword>
<gene>
    <name evidence="1" type="ORF">Esi_0214_0029</name>
</gene>
<organism evidence="1 2">
    <name type="scientific">Ectocarpus siliculosus</name>
    <name type="common">Brown alga</name>
    <name type="synonym">Conferva siliculosa</name>
    <dbReference type="NCBI Taxonomy" id="2880"/>
    <lineage>
        <taxon>Eukaryota</taxon>
        <taxon>Sar</taxon>
        <taxon>Stramenopiles</taxon>
        <taxon>Ochrophyta</taxon>
        <taxon>PX clade</taxon>
        <taxon>Phaeophyceae</taxon>
        <taxon>Ectocarpales</taxon>
        <taxon>Ectocarpaceae</taxon>
        <taxon>Ectocarpus</taxon>
    </lineage>
</organism>
<dbReference type="OrthoDB" id="10261355at2759"/>
<evidence type="ECO:0000313" key="2">
    <source>
        <dbReference type="Proteomes" id="UP000002630"/>
    </source>
</evidence>